<dbReference type="GeneTree" id="ENSGT00940000158901"/>
<name>A0A4W3GK07_CALMI</name>
<evidence type="ECO:0000259" key="1">
    <source>
        <dbReference type="PROSITE" id="PS50008"/>
    </source>
</evidence>
<dbReference type="GO" id="GO:0004435">
    <property type="term" value="F:phosphatidylinositol-4,5-bisphosphate phospholipase C activity"/>
    <property type="evidence" value="ECO:0007669"/>
    <property type="project" value="InterPro"/>
</dbReference>
<dbReference type="AlphaFoldDB" id="A0A4W3GK07"/>
<dbReference type="PANTHER" id="PTHR10336">
    <property type="entry name" value="PHOSPHOINOSITIDE-SPECIFIC PHOSPHOLIPASE C FAMILY PROTEIN"/>
    <property type="match status" value="1"/>
</dbReference>
<evidence type="ECO:0000313" key="3">
    <source>
        <dbReference type="Proteomes" id="UP000314986"/>
    </source>
</evidence>
<protein>
    <submittedName>
        <fullName evidence="2">1-phosphatidylinositol 4,5-bisphosphate phosphodiesterase gamma-1-like</fullName>
    </submittedName>
</protein>
<feature type="domain" description="PI-PLC Y-box" evidence="1">
    <location>
        <begin position="1"/>
        <end position="24"/>
    </location>
</feature>
<reference evidence="2" key="5">
    <citation type="submission" date="2025-09" db="UniProtKB">
        <authorList>
            <consortium name="Ensembl"/>
        </authorList>
    </citation>
    <scope>IDENTIFICATION</scope>
</reference>
<reference evidence="3" key="2">
    <citation type="journal article" date="2007" name="PLoS Biol.">
        <title>Survey sequencing and comparative analysis of the elephant shark (Callorhinchus milii) genome.</title>
        <authorList>
            <person name="Venkatesh B."/>
            <person name="Kirkness E.F."/>
            <person name="Loh Y.H."/>
            <person name="Halpern A.L."/>
            <person name="Lee A.P."/>
            <person name="Johnson J."/>
            <person name="Dandona N."/>
            <person name="Viswanathan L.D."/>
            <person name="Tay A."/>
            <person name="Venter J.C."/>
            <person name="Strausberg R.L."/>
            <person name="Brenner S."/>
        </authorList>
    </citation>
    <scope>NUCLEOTIDE SEQUENCE [LARGE SCALE GENOMIC DNA]</scope>
</reference>
<dbReference type="GO" id="GO:0010634">
    <property type="term" value="P:positive regulation of epithelial cell migration"/>
    <property type="evidence" value="ECO:0007669"/>
    <property type="project" value="TreeGrafter"/>
</dbReference>
<dbReference type="Ensembl" id="ENSCMIT00000003522.1">
    <property type="protein sequence ID" value="ENSCMIP00000003392.1"/>
    <property type="gene ID" value="ENSCMIG00000002036.1"/>
</dbReference>
<keyword evidence="3" id="KW-1185">Reference proteome</keyword>
<dbReference type="InterPro" id="IPR001192">
    <property type="entry name" value="PI-PLC_fam"/>
</dbReference>
<reference evidence="3" key="3">
    <citation type="journal article" date="2014" name="Nature">
        <title>Elephant shark genome provides unique insights into gnathostome evolution.</title>
        <authorList>
            <consortium name="International Elephant Shark Genome Sequencing Consortium"/>
            <person name="Venkatesh B."/>
            <person name="Lee A.P."/>
            <person name="Ravi V."/>
            <person name="Maurya A.K."/>
            <person name="Lian M.M."/>
            <person name="Swann J.B."/>
            <person name="Ohta Y."/>
            <person name="Flajnik M.F."/>
            <person name="Sutoh Y."/>
            <person name="Kasahara M."/>
            <person name="Hoon S."/>
            <person name="Gangu V."/>
            <person name="Roy S.W."/>
            <person name="Irimia M."/>
            <person name="Korzh V."/>
            <person name="Kondrychyn I."/>
            <person name="Lim Z.W."/>
            <person name="Tay B.H."/>
            <person name="Tohari S."/>
            <person name="Kong K.W."/>
            <person name="Ho S."/>
            <person name="Lorente-Galdos B."/>
            <person name="Quilez J."/>
            <person name="Marques-Bonet T."/>
            <person name="Raney B.J."/>
            <person name="Ingham P.W."/>
            <person name="Tay A."/>
            <person name="Hillier L.W."/>
            <person name="Minx P."/>
            <person name="Boehm T."/>
            <person name="Wilson R.K."/>
            <person name="Brenner S."/>
            <person name="Warren W.C."/>
        </authorList>
    </citation>
    <scope>NUCLEOTIDE SEQUENCE [LARGE SCALE GENOMIC DNA]</scope>
</reference>
<dbReference type="PROSITE" id="PS50008">
    <property type="entry name" value="PIPLC_Y_DOMAIN"/>
    <property type="match status" value="1"/>
</dbReference>
<dbReference type="GO" id="GO:0051209">
    <property type="term" value="P:release of sequestered calcium ion into cytosol"/>
    <property type="evidence" value="ECO:0007669"/>
    <property type="project" value="TreeGrafter"/>
</dbReference>
<dbReference type="SUPFAM" id="SSF51695">
    <property type="entry name" value="PLC-like phosphodiesterases"/>
    <property type="match status" value="1"/>
</dbReference>
<dbReference type="InParanoid" id="A0A4W3GK07"/>
<dbReference type="GO" id="GO:0032587">
    <property type="term" value="C:ruffle membrane"/>
    <property type="evidence" value="ECO:0007669"/>
    <property type="project" value="TreeGrafter"/>
</dbReference>
<dbReference type="Gene3D" id="3.20.20.190">
    <property type="entry name" value="Phosphatidylinositol (PI) phosphodiesterase"/>
    <property type="match status" value="1"/>
</dbReference>
<dbReference type="GO" id="GO:0046488">
    <property type="term" value="P:phosphatidylinositol metabolic process"/>
    <property type="evidence" value="ECO:0007669"/>
    <property type="project" value="TreeGrafter"/>
</dbReference>
<dbReference type="InterPro" id="IPR017946">
    <property type="entry name" value="PLC-like_Pdiesterase_TIM-brl"/>
</dbReference>
<reference evidence="2" key="4">
    <citation type="submission" date="2025-08" db="UniProtKB">
        <authorList>
            <consortium name="Ensembl"/>
        </authorList>
    </citation>
    <scope>IDENTIFICATION</scope>
</reference>
<dbReference type="Proteomes" id="UP000314986">
    <property type="component" value="Unassembled WGS sequence"/>
</dbReference>
<organism evidence="2 3">
    <name type="scientific">Callorhinchus milii</name>
    <name type="common">Ghost shark</name>
    <dbReference type="NCBI Taxonomy" id="7868"/>
    <lineage>
        <taxon>Eukaryota</taxon>
        <taxon>Metazoa</taxon>
        <taxon>Chordata</taxon>
        <taxon>Craniata</taxon>
        <taxon>Vertebrata</taxon>
        <taxon>Chondrichthyes</taxon>
        <taxon>Holocephali</taxon>
        <taxon>Chimaeriformes</taxon>
        <taxon>Callorhinchidae</taxon>
        <taxon>Callorhinchus</taxon>
    </lineage>
</organism>
<proteinExistence type="predicted"/>
<dbReference type="PANTHER" id="PTHR10336:SF159">
    <property type="entry name" value="1-PHOSPHATIDYLINOSITOL 4,5-BISPHOSPHATE PHOSPHODIESTERASE GAMMA"/>
    <property type="match status" value="1"/>
</dbReference>
<evidence type="ECO:0000313" key="2">
    <source>
        <dbReference type="Ensembl" id="ENSCMIP00000003392.1"/>
    </source>
</evidence>
<dbReference type="STRING" id="7868.ENSCMIP00000003392"/>
<dbReference type="GO" id="GO:0048015">
    <property type="term" value="P:phosphatidylinositol-mediated signaling"/>
    <property type="evidence" value="ECO:0007669"/>
    <property type="project" value="TreeGrafter"/>
</dbReference>
<accession>A0A4W3GK07</accession>
<sequence>MQLNQTIFSMNGKCGIVLQPEIMRDENFDPFDKNSLRGLEPITVQLQILGARHLPKNGRSIRFAPSWRWRCAEPSTTTA</sequence>
<dbReference type="InterPro" id="IPR001711">
    <property type="entry name" value="PLipase_C_Pinositol-sp_Y"/>
</dbReference>
<reference evidence="3" key="1">
    <citation type="journal article" date="2006" name="Science">
        <title>Ancient noncoding elements conserved in the human genome.</title>
        <authorList>
            <person name="Venkatesh B."/>
            <person name="Kirkness E.F."/>
            <person name="Loh Y.H."/>
            <person name="Halpern A.L."/>
            <person name="Lee A.P."/>
            <person name="Johnson J."/>
            <person name="Dandona N."/>
            <person name="Viswanathan L.D."/>
            <person name="Tay A."/>
            <person name="Venter J.C."/>
            <person name="Strausberg R.L."/>
            <person name="Brenner S."/>
        </authorList>
    </citation>
    <scope>NUCLEOTIDE SEQUENCE [LARGE SCALE GENOMIC DNA]</scope>
</reference>